<evidence type="ECO:0000313" key="2">
    <source>
        <dbReference type="EMBL" id="MQY06382.1"/>
    </source>
</evidence>
<dbReference type="InterPro" id="IPR051908">
    <property type="entry name" value="Ribosomal_N-acetyltransferase"/>
</dbReference>
<dbReference type="EMBL" id="WEGH01000003">
    <property type="protein sequence ID" value="MQY06382.1"/>
    <property type="molecule type" value="Genomic_DNA"/>
</dbReference>
<sequence>MNDTFTDPVYLQGPRVVLRPFGLDDAAAYIEVVRAGEDWMPPNFPTDLNAEHLAWWLGQGVNQVHKLGLGIHLAILDGAALVGTIGLFRIDWAQLTCEVGYGLRPAYRGRGYATEALRTVAAWALRDCGLHRMELRAIVANAASIAVAERAGFHLEGRARGAERIAGVSHDQYVFGLLRTDLDVPGAPDGLTPAASGGSTPMTTNKAIAAAGETTLVLHADAAEAARRMLPKLPEVCFAEAPADMRPLVADAAAHGLTQIIVVAPVAALAEQADPADPARVLGEVTADMGGTPELSAAITSQNARGLWEEAGLLGTCGRELCRRVAGVLDGPVAVQVVLVDGPDGKMIGMFGRMSRAG</sequence>
<dbReference type="Gene3D" id="3.40.630.30">
    <property type="match status" value="1"/>
</dbReference>
<name>A0A7K0BZV9_9ACTN</name>
<dbReference type="CDD" id="cd04301">
    <property type="entry name" value="NAT_SF"/>
    <property type="match status" value="1"/>
</dbReference>
<dbReference type="SUPFAM" id="SSF55729">
    <property type="entry name" value="Acyl-CoA N-acyltransferases (Nat)"/>
    <property type="match status" value="1"/>
</dbReference>
<gene>
    <name evidence="2" type="ORF">ACRB68_44700</name>
</gene>
<dbReference type="GO" id="GO:0008999">
    <property type="term" value="F:protein-N-terminal-alanine acetyltransferase activity"/>
    <property type="evidence" value="ECO:0007669"/>
    <property type="project" value="TreeGrafter"/>
</dbReference>
<comment type="caution">
    <text evidence="2">The sequence shown here is derived from an EMBL/GenBank/DDBJ whole genome shotgun (WGS) entry which is preliminary data.</text>
</comment>
<dbReference type="Proteomes" id="UP000487268">
    <property type="component" value="Unassembled WGS sequence"/>
</dbReference>
<accession>A0A7K0BZV9</accession>
<dbReference type="PROSITE" id="PS51186">
    <property type="entry name" value="GNAT"/>
    <property type="match status" value="1"/>
</dbReference>
<keyword evidence="3" id="KW-1185">Reference proteome</keyword>
<dbReference type="AlphaFoldDB" id="A0A7K0BZV9"/>
<evidence type="ECO:0000313" key="3">
    <source>
        <dbReference type="Proteomes" id="UP000487268"/>
    </source>
</evidence>
<organism evidence="2 3">
    <name type="scientific">Actinomadura macrotermitis</name>
    <dbReference type="NCBI Taxonomy" id="2585200"/>
    <lineage>
        <taxon>Bacteria</taxon>
        <taxon>Bacillati</taxon>
        <taxon>Actinomycetota</taxon>
        <taxon>Actinomycetes</taxon>
        <taxon>Streptosporangiales</taxon>
        <taxon>Thermomonosporaceae</taxon>
        <taxon>Actinomadura</taxon>
    </lineage>
</organism>
<dbReference type="PANTHER" id="PTHR43441">
    <property type="entry name" value="RIBOSOMAL-PROTEIN-SERINE ACETYLTRANSFERASE"/>
    <property type="match status" value="1"/>
</dbReference>
<dbReference type="InterPro" id="IPR000182">
    <property type="entry name" value="GNAT_dom"/>
</dbReference>
<proteinExistence type="predicted"/>
<dbReference type="GO" id="GO:0005737">
    <property type="term" value="C:cytoplasm"/>
    <property type="evidence" value="ECO:0007669"/>
    <property type="project" value="TreeGrafter"/>
</dbReference>
<evidence type="ECO:0000259" key="1">
    <source>
        <dbReference type="PROSITE" id="PS51186"/>
    </source>
</evidence>
<dbReference type="RefSeq" id="WP_153535600.1">
    <property type="nucleotide sequence ID" value="NZ_WEGH01000003.1"/>
</dbReference>
<dbReference type="GO" id="GO:1990189">
    <property type="term" value="F:protein N-terminal-serine acetyltransferase activity"/>
    <property type="evidence" value="ECO:0007669"/>
    <property type="project" value="TreeGrafter"/>
</dbReference>
<dbReference type="Pfam" id="PF13302">
    <property type="entry name" value="Acetyltransf_3"/>
    <property type="match status" value="1"/>
</dbReference>
<feature type="domain" description="N-acetyltransferase" evidence="1">
    <location>
        <begin position="16"/>
        <end position="180"/>
    </location>
</feature>
<dbReference type="InterPro" id="IPR016181">
    <property type="entry name" value="Acyl_CoA_acyltransferase"/>
</dbReference>
<dbReference type="OrthoDB" id="5293267at2"/>
<dbReference type="PANTHER" id="PTHR43441:SF10">
    <property type="entry name" value="ACETYLTRANSFERASE"/>
    <property type="match status" value="1"/>
</dbReference>
<protein>
    <recommendedName>
        <fullName evidence="1">N-acetyltransferase domain-containing protein</fullName>
    </recommendedName>
</protein>
<reference evidence="2 3" key="1">
    <citation type="submission" date="2019-10" db="EMBL/GenBank/DDBJ databases">
        <title>Actinomadura rubteroloni sp. nov. and Actinomadura macrotermitis sp. nov., isolated from the gut of fungus growing-termite Macrotermes natalensis.</title>
        <authorList>
            <person name="Benndorf R."/>
            <person name="Martin K."/>
            <person name="Kuefner M."/>
            <person name="De Beer W."/>
            <person name="Kaster A.-K."/>
            <person name="Vollmers J."/>
            <person name="Poulsen M."/>
            <person name="Beemelmanns C."/>
        </authorList>
    </citation>
    <scope>NUCLEOTIDE SEQUENCE [LARGE SCALE GENOMIC DNA]</scope>
    <source>
        <strain evidence="2 3">RB68</strain>
    </source>
</reference>